<dbReference type="InterPro" id="IPR000109">
    <property type="entry name" value="POT_fam"/>
</dbReference>
<comment type="caution">
    <text evidence="8">The sequence shown here is derived from an EMBL/GenBank/DDBJ whole genome shotgun (WGS) entry which is preliminary data.</text>
</comment>
<keyword evidence="3" id="KW-0812">Transmembrane</keyword>
<protein>
    <submittedName>
        <fullName evidence="8">Uncharacterized protein</fullName>
    </submittedName>
</protein>
<comment type="similarity">
    <text evidence="6">Belongs to the major facilitator superfamily. Phosphate:H(+) symporter (TC 2.A.1.9) family.</text>
</comment>
<comment type="subcellular location">
    <subcellularLocation>
        <location evidence="1">Membrane</location>
        <topology evidence="1">Multi-pass membrane protein</topology>
    </subcellularLocation>
</comment>
<feature type="signal peptide" evidence="7">
    <location>
        <begin position="1"/>
        <end position="21"/>
    </location>
</feature>
<sequence>MCFALSVFLFGIVTYRFRVRSDERNPFVQITRVFVRAVKNRHAAAALEGVAIEEERAHFSMSDIEDAKAILKLLPICLARLPFTIVYQQSTTFFTKQGATMDRFTERKCLETALEHGLLDLPKETVPMSIWWITPICVITL</sequence>
<dbReference type="Gene3D" id="1.20.1250.20">
    <property type="entry name" value="MFS general substrate transporter like domains"/>
    <property type="match status" value="1"/>
</dbReference>
<keyword evidence="5" id="KW-0472">Membrane</keyword>
<dbReference type="PANTHER" id="PTHR11654">
    <property type="entry name" value="OLIGOPEPTIDE TRANSPORTER-RELATED"/>
    <property type="match status" value="1"/>
</dbReference>
<evidence type="ECO:0000313" key="9">
    <source>
        <dbReference type="Proteomes" id="UP000298416"/>
    </source>
</evidence>
<evidence type="ECO:0000256" key="3">
    <source>
        <dbReference type="ARBA" id="ARBA00022692"/>
    </source>
</evidence>
<keyword evidence="9" id="KW-1185">Reference proteome</keyword>
<evidence type="ECO:0000256" key="1">
    <source>
        <dbReference type="ARBA" id="ARBA00004141"/>
    </source>
</evidence>
<reference evidence="8" key="1">
    <citation type="submission" date="2018-01" db="EMBL/GenBank/DDBJ databases">
        <authorList>
            <person name="Mao J.F."/>
        </authorList>
    </citation>
    <scope>NUCLEOTIDE SEQUENCE</scope>
    <source>
        <strain evidence="8">Huo1</strain>
        <tissue evidence="8">Leaf</tissue>
    </source>
</reference>
<evidence type="ECO:0000256" key="5">
    <source>
        <dbReference type="ARBA" id="ARBA00023136"/>
    </source>
</evidence>
<reference evidence="8" key="2">
    <citation type="submission" date="2020-08" db="EMBL/GenBank/DDBJ databases">
        <title>Plant Genome Project.</title>
        <authorList>
            <person name="Zhang R.-G."/>
        </authorList>
    </citation>
    <scope>NUCLEOTIDE SEQUENCE</scope>
    <source>
        <strain evidence="8">Huo1</strain>
        <tissue evidence="8">Leaf</tissue>
    </source>
</reference>
<proteinExistence type="inferred from homology"/>
<dbReference type="GO" id="GO:0016020">
    <property type="term" value="C:membrane"/>
    <property type="evidence" value="ECO:0007669"/>
    <property type="project" value="UniProtKB-SubCell"/>
</dbReference>
<dbReference type="InterPro" id="IPR036259">
    <property type="entry name" value="MFS_trans_sf"/>
</dbReference>
<evidence type="ECO:0000256" key="7">
    <source>
        <dbReference type="SAM" id="SignalP"/>
    </source>
</evidence>
<comment type="similarity">
    <text evidence="2">Belongs to the major facilitator superfamily. Proton-dependent oligopeptide transporter (POT/PTR) (TC 2.A.17) family.</text>
</comment>
<evidence type="ECO:0000256" key="4">
    <source>
        <dbReference type="ARBA" id="ARBA00022989"/>
    </source>
</evidence>
<gene>
    <name evidence="8" type="ORF">SASPL_150304</name>
</gene>
<dbReference type="EMBL" id="PNBA02000020">
    <property type="protein sequence ID" value="KAG6388868.1"/>
    <property type="molecule type" value="Genomic_DNA"/>
</dbReference>
<accession>A0A8X8W5Y6</accession>
<keyword evidence="7" id="KW-0732">Signal</keyword>
<dbReference type="Pfam" id="PF00854">
    <property type="entry name" value="PTR2"/>
    <property type="match status" value="1"/>
</dbReference>
<dbReference type="GO" id="GO:0022857">
    <property type="term" value="F:transmembrane transporter activity"/>
    <property type="evidence" value="ECO:0007669"/>
    <property type="project" value="InterPro"/>
</dbReference>
<evidence type="ECO:0000313" key="8">
    <source>
        <dbReference type="EMBL" id="KAG6388868.1"/>
    </source>
</evidence>
<dbReference type="Proteomes" id="UP000298416">
    <property type="component" value="Unassembled WGS sequence"/>
</dbReference>
<name>A0A8X8W5Y6_SALSN</name>
<organism evidence="8">
    <name type="scientific">Salvia splendens</name>
    <name type="common">Scarlet sage</name>
    <dbReference type="NCBI Taxonomy" id="180675"/>
    <lineage>
        <taxon>Eukaryota</taxon>
        <taxon>Viridiplantae</taxon>
        <taxon>Streptophyta</taxon>
        <taxon>Embryophyta</taxon>
        <taxon>Tracheophyta</taxon>
        <taxon>Spermatophyta</taxon>
        <taxon>Magnoliopsida</taxon>
        <taxon>eudicotyledons</taxon>
        <taxon>Gunneridae</taxon>
        <taxon>Pentapetalae</taxon>
        <taxon>asterids</taxon>
        <taxon>lamiids</taxon>
        <taxon>Lamiales</taxon>
        <taxon>Lamiaceae</taxon>
        <taxon>Nepetoideae</taxon>
        <taxon>Mentheae</taxon>
        <taxon>Salviinae</taxon>
        <taxon>Salvia</taxon>
        <taxon>Salvia subgen. Calosphace</taxon>
        <taxon>core Calosphace</taxon>
    </lineage>
</organism>
<evidence type="ECO:0000256" key="2">
    <source>
        <dbReference type="ARBA" id="ARBA00005982"/>
    </source>
</evidence>
<feature type="chain" id="PRO_5036471088" evidence="7">
    <location>
        <begin position="22"/>
        <end position="141"/>
    </location>
</feature>
<dbReference type="AlphaFoldDB" id="A0A8X8W5Y6"/>
<evidence type="ECO:0000256" key="6">
    <source>
        <dbReference type="ARBA" id="ARBA00044504"/>
    </source>
</evidence>
<keyword evidence="4" id="KW-1133">Transmembrane helix</keyword>